<evidence type="ECO:0000313" key="2">
    <source>
        <dbReference type="Proteomes" id="UP000001025"/>
    </source>
</evidence>
<name>Q7UFT5_RHOBA</name>
<dbReference type="InParanoid" id="Q7UFT5"/>
<dbReference type="EnsemblBacteria" id="CAD78595">
    <property type="protein sequence ID" value="CAD78595"/>
    <property type="gene ID" value="RB8353"/>
</dbReference>
<proteinExistence type="predicted"/>
<gene>
    <name evidence="1" type="ordered locus">RB8353</name>
</gene>
<sequence length="82" mass="9434">MPPKCGEGRSLAHNDETNAVHRFFNAHAACRRWHIETSRQSLRNSNQSPRKISSELKAIHHVVGRIHRWVCEICPQPVLKTT</sequence>
<organism evidence="1 2">
    <name type="scientific">Rhodopirellula baltica (strain DSM 10527 / NCIMB 13988 / SH1)</name>
    <dbReference type="NCBI Taxonomy" id="243090"/>
    <lineage>
        <taxon>Bacteria</taxon>
        <taxon>Pseudomonadati</taxon>
        <taxon>Planctomycetota</taxon>
        <taxon>Planctomycetia</taxon>
        <taxon>Pirellulales</taxon>
        <taxon>Pirellulaceae</taxon>
        <taxon>Rhodopirellula</taxon>
    </lineage>
</organism>
<evidence type="ECO:0008006" key="3">
    <source>
        <dbReference type="Google" id="ProtNLM"/>
    </source>
</evidence>
<dbReference type="EMBL" id="BX294147">
    <property type="protein sequence ID" value="CAD78595.1"/>
    <property type="molecule type" value="Genomic_DNA"/>
</dbReference>
<dbReference type="HOGENOM" id="CLU_2555994_0_0_0"/>
<accession>Q7UFT5</accession>
<evidence type="ECO:0000313" key="1">
    <source>
        <dbReference type="EMBL" id="CAD78595.1"/>
    </source>
</evidence>
<keyword evidence="2" id="KW-1185">Reference proteome</keyword>
<reference evidence="1 2" key="1">
    <citation type="journal article" date="2003" name="Proc. Natl. Acad. Sci. U.S.A.">
        <title>Complete genome sequence of the marine planctomycete Pirellula sp. strain 1.</title>
        <authorList>
            <person name="Gloeckner F.O."/>
            <person name="Kube M."/>
            <person name="Bauer M."/>
            <person name="Teeling H."/>
            <person name="Lombardot T."/>
            <person name="Ludwig W."/>
            <person name="Gade D."/>
            <person name="Beck A."/>
            <person name="Borzym K."/>
            <person name="Heitmann K."/>
            <person name="Rabus R."/>
            <person name="Schlesner H."/>
            <person name="Amann R."/>
            <person name="Reinhardt R."/>
        </authorList>
    </citation>
    <scope>NUCLEOTIDE SEQUENCE [LARGE SCALE GENOMIC DNA]</scope>
    <source>
        <strain evidence="2">DSM 10527 / NCIMB 13988 / SH1</strain>
    </source>
</reference>
<dbReference type="Proteomes" id="UP000001025">
    <property type="component" value="Chromosome"/>
</dbReference>
<dbReference type="KEGG" id="rba:RB8353"/>
<dbReference type="STRING" id="243090.RB8353"/>
<protein>
    <recommendedName>
        <fullName evidence="3">Transposase</fullName>
    </recommendedName>
</protein>
<dbReference type="AlphaFoldDB" id="Q7UFT5"/>